<evidence type="ECO:0000313" key="2">
    <source>
        <dbReference type="Proteomes" id="UP000447873"/>
    </source>
</evidence>
<accession>A0A8H3Z3L1</accession>
<reference evidence="1 2" key="1">
    <citation type="submission" date="2018-12" db="EMBL/GenBank/DDBJ databases">
        <title>Venturia inaequalis Genome Resource.</title>
        <authorList>
            <person name="Lichtner F.J."/>
        </authorList>
    </citation>
    <scope>NUCLEOTIDE SEQUENCE [LARGE SCALE GENOMIC DNA]</scope>
    <source>
        <strain evidence="1 2">120213</strain>
    </source>
</reference>
<comment type="caution">
    <text evidence="1">The sequence shown here is derived from an EMBL/GenBank/DDBJ whole genome shotgun (WGS) entry which is preliminary data.</text>
</comment>
<dbReference type="AlphaFoldDB" id="A0A8H3Z3L1"/>
<protein>
    <submittedName>
        <fullName evidence="1">Uncharacterized protein</fullName>
    </submittedName>
</protein>
<name>A0A8H3Z3L1_VENIN</name>
<sequence length="429" mass="48843">MATPSFNRSKTAASFIAERKLQPPMWEWTPFLLGLPIEVLELIFSNFEFQLPGEAHTENDSLHTTELLRKRISLKDPHPFNTLAATSRSMRDGIEDCCEHLLEMYRKNTCNKCPSTDEKSASLNLDAFNELAGAGKADEDEAPIQAVRTSVTQRGIWLRHIAHSCAFCGSTTIETECAPFNRLIRTCAPCEREQWPNKILLKAAMEKLSLHHILWPPQGYALQWAKYHPSVNGRRYWSEVSDVLLDNEVEAVAKAIKDDPIRHTPTWAIFRAGRLSCTPSAVVMKSIVSAGPVNERTFSKRRLHFGSNIQKHLGLRGGGKHDDDFVANCCQPFKKRLKPGAGEPHNVFRKEGFPDIYCRKGTKWNVDQMENAGWRPVLPEHKHWSEWLEYRPDLSISPEEYEAFIAELESFRACNTGYWAHKLKTNDGD</sequence>
<dbReference type="EMBL" id="WNWS01000082">
    <property type="protein sequence ID" value="KAE9981953.1"/>
    <property type="molecule type" value="Genomic_DNA"/>
</dbReference>
<evidence type="ECO:0000313" key="1">
    <source>
        <dbReference type="EMBL" id="KAE9981953.1"/>
    </source>
</evidence>
<dbReference type="Proteomes" id="UP000447873">
    <property type="component" value="Unassembled WGS sequence"/>
</dbReference>
<gene>
    <name evidence="1" type="ORF">EG328_011302</name>
</gene>
<organism evidence="1 2">
    <name type="scientific">Venturia inaequalis</name>
    <name type="common">Apple scab fungus</name>
    <dbReference type="NCBI Taxonomy" id="5025"/>
    <lineage>
        <taxon>Eukaryota</taxon>
        <taxon>Fungi</taxon>
        <taxon>Dikarya</taxon>
        <taxon>Ascomycota</taxon>
        <taxon>Pezizomycotina</taxon>
        <taxon>Dothideomycetes</taxon>
        <taxon>Pleosporomycetidae</taxon>
        <taxon>Venturiales</taxon>
        <taxon>Venturiaceae</taxon>
        <taxon>Venturia</taxon>
    </lineage>
</organism>
<proteinExistence type="predicted"/>